<dbReference type="SUPFAM" id="SSF103088">
    <property type="entry name" value="OmpA-like"/>
    <property type="match status" value="1"/>
</dbReference>
<evidence type="ECO:0000313" key="12">
    <source>
        <dbReference type="Proteomes" id="UP001211894"/>
    </source>
</evidence>
<keyword evidence="11" id="KW-0969">Cilium</keyword>
<evidence type="ECO:0000256" key="2">
    <source>
        <dbReference type="ARBA" id="ARBA00008914"/>
    </source>
</evidence>
<dbReference type="CDD" id="cd07185">
    <property type="entry name" value="OmpA_C-like"/>
    <property type="match status" value="1"/>
</dbReference>
<comment type="caution">
    <text evidence="11">The sequence shown here is derived from an EMBL/GenBank/DDBJ whole genome shotgun (WGS) entry which is preliminary data.</text>
</comment>
<dbReference type="InterPro" id="IPR036737">
    <property type="entry name" value="OmpA-like_sf"/>
</dbReference>
<feature type="transmembrane region" description="Helical" evidence="9">
    <location>
        <begin position="20"/>
        <end position="42"/>
    </location>
</feature>
<proteinExistence type="inferred from homology"/>
<dbReference type="InterPro" id="IPR050330">
    <property type="entry name" value="Bact_OuterMem_StrucFunc"/>
</dbReference>
<dbReference type="Gene3D" id="3.30.1330.60">
    <property type="entry name" value="OmpA-like domain"/>
    <property type="match status" value="1"/>
</dbReference>
<dbReference type="PROSITE" id="PS51123">
    <property type="entry name" value="OMPA_2"/>
    <property type="match status" value="1"/>
</dbReference>
<evidence type="ECO:0000256" key="7">
    <source>
        <dbReference type="PROSITE-ProRule" id="PRU00473"/>
    </source>
</evidence>
<dbReference type="InterPro" id="IPR025713">
    <property type="entry name" value="MotB-like_N_dom"/>
</dbReference>
<dbReference type="EMBL" id="JAQKAB010000003">
    <property type="protein sequence ID" value="MDA7026220.1"/>
    <property type="molecule type" value="Genomic_DNA"/>
</dbReference>
<keyword evidence="3" id="KW-1003">Cell membrane</keyword>
<evidence type="ECO:0000256" key="1">
    <source>
        <dbReference type="ARBA" id="ARBA00004162"/>
    </source>
</evidence>
<keyword evidence="12" id="KW-1185">Reference proteome</keyword>
<accession>A0ABT4X1R0</accession>
<dbReference type="NCBIfam" id="NF005831">
    <property type="entry name" value="PRK07734.1"/>
    <property type="match status" value="1"/>
</dbReference>
<keyword evidence="5 9" id="KW-1133">Transmembrane helix</keyword>
<comment type="similarity">
    <text evidence="2">Belongs to the MotB family.</text>
</comment>
<dbReference type="Proteomes" id="UP001211894">
    <property type="component" value="Unassembled WGS sequence"/>
</dbReference>
<name>A0ABT4X1R0_9BACI</name>
<feature type="region of interest" description="Disordered" evidence="8">
    <location>
        <begin position="67"/>
        <end position="96"/>
    </location>
</feature>
<evidence type="ECO:0000256" key="6">
    <source>
        <dbReference type="ARBA" id="ARBA00023136"/>
    </source>
</evidence>
<evidence type="ECO:0000256" key="3">
    <source>
        <dbReference type="ARBA" id="ARBA00022475"/>
    </source>
</evidence>
<dbReference type="Pfam" id="PF13677">
    <property type="entry name" value="MotB_plug"/>
    <property type="match status" value="1"/>
</dbReference>
<feature type="compositionally biased region" description="Basic and acidic residues" evidence="8">
    <location>
        <begin position="72"/>
        <end position="96"/>
    </location>
</feature>
<reference evidence="11 12" key="1">
    <citation type="submission" date="2023-01" db="EMBL/GenBank/DDBJ databases">
        <title>Bacillus changyiensis sp. nov., isolated from a coastal deposit.</title>
        <authorList>
            <person name="Xiao G."/>
            <person name="Lai Q."/>
            <person name="Hu Z."/>
            <person name="Shao Z."/>
        </authorList>
    </citation>
    <scope>NUCLEOTIDE SEQUENCE [LARGE SCALE GENOMIC DNA]</scope>
    <source>
        <strain evidence="11 12">CLL-7-23</strain>
    </source>
</reference>
<dbReference type="PANTHER" id="PTHR30329:SF21">
    <property type="entry name" value="LIPOPROTEIN YIAD-RELATED"/>
    <property type="match status" value="1"/>
</dbReference>
<dbReference type="RefSeq" id="WP_271340056.1">
    <property type="nucleotide sequence ID" value="NZ_JAQKAB010000003.1"/>
</dbReference>
<dbReference type="InterPro" id="IPR006665">
    <property type="entry name" value="OmpA-like"/>
</dbReference>
<keyword evidence="4 9" id="KW-0812">Transmembrane</keyword>
<feature type="domain" description="OmpA-like" evidence="10">
    <location>
        <begin position="125"/>
        <end position="247"/>
    </location>
</feature>
<gene>
    <name evidence="11" type="primary">motB</name>
    <name evidence="11" type="ORF">PJ311_06280</name>
</gene>
<keyword evidence="11" id="KW-0966">Cell projection</keyword>
<dbReference type="Pfam" id="PF00691">
    <property type="entry name" value="OmpA"/>
    <property type="match status" value="1"/>
</dbReference>
<evidence type="ECO:0000256" key="4">
    <source>
        <dbReference type="ARBA" id="ARBA00022692"/>
    </source>
</evidence>
<keyword evidence="6 7" id="KW-0472">Membrane</keyword>
<comment type="subcellular location">
    <subcellularLocation>
        <location evidence="1">Cell membrane</location>
        <topology evidence="1">Single-pass membrane protein</topology>
    </subcellularLocation>
</comment>
<evidence type="ECO:0000313" key="11">
    <source>
        <dbReference type="EMBL" id="MDA7026220.1"/>
    </source>
</evidence>
<evidence type="ECO:0000256" key="5">
    <source>
        <dbReference type="ARBA" id="ARBA00022989"/>
    </source>
</evidence>
<evidence type="ECO:0000256" key="9">
    <source>
        <dbReference type="SAM" id="Phobius"/>
    </source>
</evidence>
<dbReference type="PANTHER" id="PTHR30329">
    <property type="entry name" value="STATOR ELEMENT OF FLAGELLAR MOTOR COMPLEX"/>
    <property type="match status" value="1"/>
</dbReference>
<evidence type="ECO:0000259" key="10">
    <source>
        <dbReference type="PROSITE" id="PS51123"/>
    </source>
</evidence>
<sequence length="255" mass="28878">MAKKKKHKDHEEHVDESWLIPYADLLTLLLALFIVLFAMSSIDAKKFEMMSKSFNTVLSGGTGMMEYSSFTEPKENTDDDGTKPDEPKAGIKDEDKHSLEKIQQQVNQFIKEKKLEAKVTTKLTDEGLLLSIEDNIFFDSGKAVIRQQDIPLAKEVSDLLVLKPARNIVISGHTDNIPIRNSEFKSNWHLSVMRAVNFMGLLIENPKLDAKTFSAKGYGEYKPIASNNNEEGRKKNRRVEVLILPIGQENLNTKE</sequence>
<protein>
    <submittedName>
        <fullName evidence="11">Flagellar motor protein MotB</fullName>
    </submittedName>
</protein>
<evidence type="ECO:0000256" key="8">
    <source>
        <dbReference type="SAM" id="MobiDB-lite"/>
    </source>
</evidence>
<organism evidence="11 12">
    <name type="scientific">Bacillus changyiensis</name>
    <dbReference type="NCBI Taxonomy" id="3004103"/>
    <lineage>
        <taxon>Bacteria</taxon>
        <taxon>Bacillati</taxon>
        <taxon>Bacillota</taxon>
        <taxon>Bacilli</taxon>
        <taxon>Bacillales</taxon>
        <taxon>Bacillaceae</taxon>
        <taxon>Bacillus</taxon>
    </lineage>
</organism>
<keyword evidence="11" id="KW-0282">Flagellum</keyword>